<dbReference type="Gene3D" id="3.90.70.200">
    <property type="entry name" value="Plus-3 domain"/>
    <property type="match status" value="1"/>
</dbReference>
<dbReference type="PANTHER" id="PTHR46851">
    <property type="entry name" value="OS01G0884500 PROTEIN"/>
    <property type="match status" value="1"/>
</dbReference>
<organism evidence="6">
    <name type="scientific">Brassica napus</name>
    <name type="common">Rape</name>
    <dbReference type="NCBI Taxonomy" id="3708"/>
    <lineage>
        <taxon>Eukaryota</taxon>
        <taxon>Viridiplantae</taxon>
        <taxon>Streptophyta</taxon>
        <taxon>Embryophyta</taxon>
        <taxon>Tracheophyta</taxon>
        <taxon>Spermatophyta</taxon>
        <taxon>Magnoliopsida</taxon>
        <taxon>eudicotyledons</taxon>
        <taxon>Gunneridae</taxon>
        <taxon>Pentapetalae</taxon>
        <taxon>rosids</taxon>
        <taxon>malvids</taxon>
        <taxon>Brassicales</taxon>
        <taxon>Brassicaceae</taxon>
        <taxon>Brassiceae</taxon>
        <taxon>Brassica</taxon>
    </lineage>
</organism>
<dbReference type="Gene3D" id="1.10.245.10">
    <property type="entry name" value="SWIB/MDM2 domain"/>
    <property type="match status" value="1"/>
</dbReference>
<dbReference type="InterPro" id="IPR003121">
    <property type="entry name" value="SWIB_MDM2_domain"/>
</dbReference>
<dbReference type="SMART" id="SM00719">
    <property type="entry name" value="Plus3"/>
    <property type="match status" value="1"/>
</dbReference>
<feature type="domain" description="Plus3" evidence="4">
    <location>
        <begin position="184"/>
        <end position="303"/>
    </location>
</feature>
<dbReference type="SUPFAM" id="SSF159042">
    <property type="entry name" value="Plus3-like"/>
    <property type="match status" value="1"/>
</dbReference>
<evidence type="ECO:0000256" key="2">
    <source>
        <dbReference type="SAM" id="SignalP"/>
    </source>
</evidence>
<dbReference type="GO" id="GO:0003677">
    <property type="term" value="F:DNA binding"/>
    <property type="evidence" value="ECO:0007669"/>
    <property type="project" value="InterPro"/>
</dbReference>
<dbReference type="EMBL" id="HG994356">
    <property type="protein sequence ID" value="CAF2144786.1"/>
    <property type="molecule type" value="Genomic_DNA"/>
</dbReference>
<feature type="domain" description="DM2" evidence="5">
    <location>
        <begin position="58"/>
        <end position="142"/>
    </location>
</feature>
<keyword evidence="2" id="KW-0732">Signal</keyword>
<dbReference type="InterPro" id="IPR045894">
    <property type="entry name" value="At5g08430-like"/>
</dbReference>
<dbReference type="PANTHER" id="PTHR46851:SF6">
    <property type="entry name" value="SWIB_MDM2, PLUS-3 AND GYF DOMAIN-CONTAINING PROTEIN"/>
    <property type="match status" value="1"/>
</dbReference>
<dbReference type="PROSITE" id="PS51360">
    <property type="entry name" value="PLUS3"/>
    <property type="match status" value="1"/>
</dbReference>
<evidence type="ECO:0000259" key="5">
    <source>
        <dbReference type="PROSITE" id="PS51925"/>
    </source>
</evidence>
<dbReference type="PROSITE" id="PS51925">
    <property type="entry name" value="SWIB_MDM2"/>
    <property type="match status" value="1"/>
</dbReference>
<dbReference type="InterPro" id="IPR003169">
    <property type="entry name" value="GYF"/>
</dbReference>
<dbReference type="InterPro" id="IPR035445">
    <property type="entry name" value="GYF-like_dom_sf"/>
</dbReference>
<gene>
    <name evidence="6" type="ORF">DARMORV10_A02P40950.1</name>
</gene>
<dbReference type="SUPFAM" id="SSF55277">
    <property type="entry name" value="GYF domain"/>
    <property type="match status" value="1"/>
</dbReference>
<dbReference type="SMART" id="SM00444">
    <property type="entry name" value="GYF"/>
    <property type="match status" value="1"/>
</dbReference>
<feature type="chain" id="PRO_5032894734" evidence="2">
    <location>
        <begin position="26"/>
        <end position="527"/>
    </location>
</feature>
<feature type="domain" description="GYF" evidence="3">
    <location>
        <begin position="467"/>
        <end position="523"/>
    </location>
</feature>
<proteinExistence type="predicted"/>
<feature type="signal peptide" evidence="2">
    <location>
        <begin position="1"/>
        <end position="25"/>
    </location>
</feature>
<dbReference type="AlphaFoldDB" id="A0A816XCT6"/>
<feature type="compositionally biased region" description="Polar residues" evidence="1">
    <location>
        <begin position="23"/>
        <end position="35"/>
    </location>
</feature>
<dbReference type="Gene3D" id="3.30.1490.40">
    <property type="match status" value="1"/>
</dbReference>
<dbReference type="Pfam" id="PF02201">
    <property type="entry name" value="SWIB"/>
    <property type="match status" value="1"/>
</dbReference>
<dbReference type="InterPro" id="IPR004343">
    <property type="entry name" value="Plus-3_dom"/>
</dbReference>
<evidence type="ECO:0000259" key="3">
    <source>
        <dbReference type="PROSITE" id="PS50829"/>
    </source>
</evidence>
<accession>A0A816XCT6</accession>
<name>A0A816XCT6_BRANA</name>
<dbReference type="PROSITE" id="PS50829">
    <property type="entry name" value="GYF"/>
    <property type="match status" value="1"/>
</dbReference>
<evidence type="ECO:0000259" key="4">
    <source>
        <dbReference type="PROSITE" id="PS51360"/>
    </source>
</evidence>
<dbReference type="Pfam" id="PF03126">
    <property type="entry name" value="Plus-3"/>
    <property type="match status" value="1"/>
</dbReference>
<dbReference type="SUPFAM" id="SSF47592">
    <property type="entry name" value="SWIB/MDM2 domain"/>
    <property type="match status" value="1"/>
</dbReference>
<dbReference type="Proteomes" id="UP001295469">
    <property type="component" value="Chromosome A02"/>
</dbReference>
<dbReference type="InterPro" id="IPR036885">
    <property type="entry name" value="SWIB_MDM2_dom_sf"/>
</dbReference>
<reference evidence="6" key="1">
    <citation type="submission" date="2021-01" db="EMBL/GenBank/DDBJ databases">
        <authorList>
            <consortium name="Genoscope - CEA"/>
            <person name="William W."/>
        </authorList>
    </citation>
    <scope>NUCLEOTIDE SEQUENCE</scope>
</reference>
<sequence>MPQKSRFLSLHRLLLLLRIKHSTSPSNPSRGSNSIMDDHTHIEKSQPLSRKRSRRPKRLDFVGWGSKNLIHFLKSLGRDTTDKISEYDVTFIVRKYIREELTHPSKKKTKIVTCDVKLRLLFGCQKINVAKLPDLVAKHYVENQDGEEFDYLYSSEDDDDDKKGRLCLSDKEVVDEKRRGSVAAIVRDNVKLLYLRKSLVEELAKTCEMFEGKVVGSFVRIKNPCQLVHVTGVKEWNPIDGYFLQVTNYCYYLKDVASSALSDDDFTQEECEELQQRMKNGSVKRLTVVDMEEKVRSLHEDVTKHYLDRRELLSNPEEKSRLLLEVPEVIAEEPEPERVDVDVDIEDDFMEPNHAASIEPHYDEKQELKDSPEAVAEECVDVDVKVEDHSIETPKLRDEEDQPPWAASAGDKDLIEEDVIITKNNKDSIYDQPQTQPNSIEIIELSDEDDEEEANDNGVYKQCDPKKKMWCYEMPKGETHGPFSLADLKEWSDQEYFVDIPDFKVWKTGNSIESAVLLTKLLSHVKA</sequence>
<evidence type="ECO:0000256" key="1">
    <source>
        <dbReference type="SAM" id="MobiDB-lite"/>
    </source>
</evidence>
<feature type="region of interest" description="Disordered" evidence="1">
    <location>
        <begin position="23"/>
        <end position="54"/>
    </location>
</feature>
<evidence type="ECO:0000313" key="6">
    <source>
        <dbReference type="EMBL" id="CAF2144786.1"/>
    </source>
</evidence>
<dbReference type="Pfam" id="PF02213">
    <property type="entry name" value="GYF"/>
    <property type="match status" value="1"/>
</dbReference>
<protein>
    <submittedName>
        <fullName evidence="6">(rape) hypothetical protein</fullName>
    </submittedName>
</protein>
<dbReference type="InterPro" id="IPR036128">
    <property type="entry name" value="Plus3-like_sf"/>
</dbReference>